<gene>
    <name evidence="1" type="ORF">UX03_C0009G0003</name>
</gene>
<evidence type="ECO:0000313" key="1">
    <source>
        <dbReference type="EMBL" id="KKU03831.1"/>
    </source>
</evidence>
<accession>A0A0G1M6F2</accession>
<comment type="caution">
    <text evidence="1">The sequence shown here is derived from an EMBL/GenBank/DDBJ whole genome shotgun (WGS) entry which is preliminary data.</text>
</comment>
<evidence type="ECO:0000313" key="2">
    <source>
        <dbReference type="Proteomes" id="UP000034086"/>
    </source>
</evidence>
<protein>
    <submittedName>
        <fullName evidence="1">Uncharacterized protein</fullName>
    </submittedName>
</protein>
<dbReference type="Proteomes" id="UP000034086">
    <property type="component" value="Unassembled WGS sequence"/>
</dbReference>
<dbReference type="AlphaFoldDB" id="A0A0G1M6F2"/>
<name>A0A0G1M6F2_9BACT</name>
<dbReference type="EMBL" id="LCKQ01000009">
    <property type="protein sequence ID" value="KKU03831.1"/>
    <property type="molecule type" value="Genomic_DNA"/>
</dbReference>
<reference evidence="1 2" key="1">
    <citation type="journal article" date="2015" name="Nature">
        <title>rRNA introns, odd ribosomes, and small enigmatic genomes across a large radiation of phyla.</title>
        <authorList>
            <person name="Brown C.T."/>
            <person name="Hug L.A."/>
            <person name="Thomas B.C."/>
            <person name="Sharon I."/>
            <person name="Castelle C.J."/>
            <person name="Singh A."/>
            <person name="Wilkins M.J."/>
            <person name="Williams K.H."/>
            <person name="Banfield J.F."/>
        </authorList>
    </citation>
    <scope>NUCLEOTIDE SEQUENCE [LARGE SCALE GENOMIC DNA]</scope>
</reference>
<sequence length="122" mass="14132">MDEERRAPKGERSYIRSLKQQGEVLSNKNWKGLLQAHLQKEIKGFSGLGALGEEGLQAVTVWYTIRSKYRAREINEEEFRQLRGEFGEKYDEVIRNGIVNIAIKFITQKTEVTGMTRTVLRD</sequence>
<organism evidence="1 2">
    <name type="scientific">Candidatus Woesebacteria bacterium GW2011_GWE1_45_18</name>
    <dbReference type="NCBI Taxonomy" id="1618598"/>
    <lineage>
        <taxon>Bacteria</taxon>
        <taxon>Candidatus Woeseibacteriota</taxon>
    </lineage>
</organism>
<proteinExistence type="predicted"/>